<dbReference type="KEGG" id="por:APT59_08950"/>
<dbReference type="PANTHER" id="PTHR48100">
    <property type="entry name" value="BROAD-SPECIFICITY PHOSPHATASE YOR283W-RELATED"/>
    <property type="match status" value="1"/>
</dbReference>
<feature type="active site" description="Tele-phosphohistidine intermediate" evidence="1">
    <location>
        <position position="14"/>
    </location>
</feature>
<feature type="binding site" evidence="2">
    <location>
        <begin position="13"/>
        <end position="20"/>
    </location>
    <ligand>
        <name>substrate</name>
    </ligand>
</feature>
<dbReference type="CDD" id="cd07067">
    <property type="entry name" value="HP_PGM_like"/>
    <property type="match status" value="1"/>
</dbReference>
<dbReference type="OrthoDB" id="9783269at2"/>
<dbReference type="EMBL" id="CP013987">
    <property type="protein sequence ID" value="ALZ84326.1"/>
    <property type="molecule type" value="Genomic_DNA"/>
</dbReference>
<dbReference type="InterPro" id="IPR001345">
    <property type="entry name" value="PG/BPGM_mutase_AS"/>
</dbReference>
<accession>A0A0U4W3B8</accession>
<dbReference type="GO" id="GO:0016791">
    <property type="term" value="F:phosphatase activity"/>
    <property type="evidence" value="ECO:0007669"/>
    <property type="project" value="TreeGrafter"/>
</dbReference>
<dbReference type="PROSITE" id="PS00175">
    <property type="entry name" value="PG_MUTASE"/>
    <property type="match status" value="1"/>
</dbReference>
<dbReference type="GO" id="GO:0005737">
    <property type="term" value="C:cytoplasm"/>
    <property type="evidence" value="ECO:0007669"/>
    <property type="project" value="TreeGrafter"/>
</dbReference>
<protein>
    <submittedName>
        <fullName evidence="3">Phosphoglycerate mutase</fullName>
    </submittedName>
</protein>
<dbReference type="RefSeq" id="WP_059314523.1">
    <property type="nucleotide sequence ID" value="NZ_CP013987.1"/>
</dbReference>
<evidence type="ECO:0000256" key="1">
    <source>
        <dbReference type="PIRSR" id="PIRSR613078-1"/>
    </source>
</evidence>
<dbReference type="InterPro" id="IPR050275">
    <property type="entry name" value="PGM_Phosphatase"/>
</dbReference>
<reference evidence="3 4" key="1">
    <citation type="submission" date="2016-01" db="EMBL/GenBank/DDBJ databases">
        <title>Annotation of Pseudomonas oryzihabitans USDA-ARS-USMARC-56511.</title>
        <authorList>
            <person name="Harhay G.P."/>
            <person name="Harhay D.M."/>
            <person name="Smith T.P.L."/>
            <person name="Bono J.L."/>
            <person name="Heaton M.P."/>
            <person name="Clawson M.L."/>
            <person name="Chitko-Mckown C.G."/>
            <person name="Capik S.F."/>
            <person name="DeDonder K.D."/>
            <person name="Apley M.D."/>
            <person name="Lubbers B.V."/>
            <person name="White B.J."/>
            <person name="Larson R.L."/>
        </authorList>
    </citation>
    <scope>NUCLEOTIDE SEQUENCE [LARGE SCALE GENOMIC DNA]</scope>
    <source>
        <strain evidence="3 4">USDA-ARS-USMARC-56511</strain>
    </source>
</reference>
<dbReference type="InterPro" id="IPR013078">
    <property type="entry name" value="His_Pase_superF_clade-1"/>
</dbReference>
<dbReference type="InterPro" id="IPR029033">
    <property type="entry name" value="His_PPase_superfam"/>
</dbReference>
<dbReference type="Proteomes" id="UP000064137">
    <property type="component" value="Chromosome"/>
</dbReference>
<dbReference type="SMART" id="SM00855">
    <property type="entry name" value="PGAM"/>
    <property type="match status" value="1"/>
</dbReference>
<dbReference type="AlphaFoldDB" id="A0A0U4W3B8"/>
<evidence type="ECO:0000256" key="2">
    <source>
        <dbReference type="PIRSR" id="PIRSR613078-2"/>
    </source>
</evidence>
<dbReference type="Pfam" id="PF00300">
    <property type="entry name" value="His_Phos_1"/>
    <property type="match status" value="1"/>
</dbReference>
<evidence type="ECO:0000313" key="4">
    <source>
        <dbReference type="Proteomes" id="UP000064137"/>
    </source>
</evidence>
<evidence type="ECO:0000313" key="3">
    <source>
        <dbReference type="EMBL" id="ALZ84326.1"/>
    </source>
</evidence>
<dbReference type="Gene3D" id="3.40.50.1240">
    <property type="entry name" value="Phosphoglycerate mutase-like"/>
    <property type="match status" value="1"/>
</dbReference>
<dbReference type="PANTHER" id="PTHR48100:SF59">
    <property type="entry name" value="ADENOSYLCOBALAMIN_ALPHA-RIBAZOLE PHOSPHATASE"/>
    <property type="match status" value="1"/>
</dbReference>
<organism evidence="3 4">
    <name type="scientific">Pseudomonas oryzihabitans</name>
    <dbReference type="NCBI Taxonomy" id="47885"/>
    <lineage>
        <taxon>Bacteria</taxon>
        <taxon>Pseudomonadati</taxon>
        <taxon>Pseudomonadota</taxon>
        <taxon>Gammaproteobacteria</taxon>
        <taxon>Pseudomonadales</taxon>
        <taxon>Pseudomonadaceae</taxon>
        <taxon>Pseudomonas</taxon>
    </lineage>
</organism>
<sequence>MPLPLPTPLLVIRHGETDWNASGRLQGRQDIPLNARGRAQAQAVGLALRERYDIGPFACLSSPLQRASETLELILAQLPGTPRSLGQDARLAEKAFGDWEGLDMPTIAQRYPEQHASRAAEPYTFRVPGGESYADATERVRPLLEALDGPTLLVAHGALIRSLLVATGLASPEVATRMVIHQGRWLELTAEGYRWYSAAGWGEQP</sequence>
<feature type="active site" description="Proton donor/acceptor" evidence="1">
    <location>
        <position position="93"/>
    </location>
</feature>
<dbReference type="SUPFAM" id="SSF53254">
    <property type="entry name" value="Phosphoglycerate mutase-like"/>
    <property type="match status" value="1"/>
</dbReference>
<proteinExistence type="predicted"/>
<gene>
    <name evidence="3" type="ORF">APT59_08950</name>
</gene>
<feature type="binding site" evidence="2">
    <location>
        <position position="66"/>
    </location>
    <ligand>
        <name>substrate</name>
    </ligand>
</feature>
<name>A0A0U4W3B8_9PSED</name>